<dbReference type="Gene3D" id="3.40.50.300">
    <property type="entry name" value="P-loop containing nucleotide triphosphate hydrolases"/>
    <property type="match status" value="1"/>
</dbReference>
<dbReference type="InterPro" id="IPR003439">
    <property type="entry name" value="ABC_transporter-like_ATP-bd"/>
</dbReference>
<dbReference type="SMART" id="SM00382">
    <property type="entry name" value="AAA"/>
    <property type="match status" value="1"/>
</dbReference>
<dbReference type="GO" id="GO:0016020">
    <property type="term" value="C:membrane"/>
    <property type="evidence" value="ECO:0007669"/>
    <property type="project" value="InterPro"/>
</dbReference>
<dbReference type="AlphaFoldDB" id="A0A0D6AX49"/>
<dbReference type="PROSITE" id="PS50893">
    <property type="entry name" value="ABC_TRANSPORTER_2"/>
    <property type="match status" value="1"/>
</dbReference>
<organism evidence="6 7">
    <name type="scientific">Rhodovulum sulfidophilum</name>
    <name type="common">Rhodobacter sulfidophilus</name>
    <dbReference type="NCBI Taxonomy" id="35806"/>
    <lineage>
        <taxon>Bacteria</taxon>
        <taxon>Pseudomonadati</taxon>
        <taxon>Pseudomonadota</taxon>
        <taxon>Alphaproteobacteria</taxon>
        <taxon>Rhodobacterales</taxon>
        <taxon>Paracoccaceae</taxon>
        <taxon>Rhodovulum</taxon>
    </lineage>
</organism>
<evidence type="ECO:0000256" key="4">
    <source>
        <dbReference type="ARBA" id="ARBA00022840"/>
    </source>
</evidence>
<accession>A0A0D6AX49</accession>
<reference evidence="6 7" key="1">
    <citation type="submission" date="2015-02" db="EMBL/GenBank/DDBJ databases">
        <title>Genome sequene of Rhodovulum sulfidophilum DSM 2351.</title>
        <authorList>
            <person name="Nagao N."/>
        </authorList>
    </citation>
    <scope>NUCLEOTIDE SEQUENCE [LARGE SCALE GENOMIC DNA]</scope>
    <source>
        <strain evidence="6 7">DSM 2351</strain>
    </source>
</reference>
<dbReference type="GO" id="GO:0016887">
    <property type="term" value="F:ATP hydrolysis activity"/>
    <property type="evidence" value="ECO:0007669"/>
    <property type="project" value="InterPro"/>
</dbReference>
<dbReference type="InterPro" id="IPR027417">
    <property type="entry name" value="P-loop_NTPase"/>
</dbReference>
<dbReference type="GO" id="GO:0005524">
    <property type="term" value="F:ATP binding"/>
    <property type="evidence" value="ECO:0007669"/>
    <property type="project" value="UniProtKB-KW"/>
</dbReference>
<dbReference type="InterPro" id="IPR003593">
    <property type="entry name" value="AAA+_ATPase"/>
</dbReference>
<dbReference type="PROSITE" id="PS00211">
    <property type="entry name" value="ABC_TRANSPORTER_1"/>
    <property type="match status" value="1"/>
</dbReference>
<evidence type="ECO:0000256" key="3">
    <source>
        <dbReference type="ARBA" id="ARBA00022741"/>
    </source>
</evidence>
<dbReference type="PANTHER" id="PTHR46743">
    <property type="entry name" value="TEICHOIC ACIDS EXPORT ATP-BINDING PROTEIN TAGH"/>
    <property type="match status" value="1"/>
</dbReference>
<keyword evidence="4 6" id="KW-0067">ATP-binding</keyword>
<dbReference type="CDD" id="cd03220">
    <property type="entry name" value="ABC_KpsT_Wzt"/>
    <property type="match status" value="1"/>
</dbReference>
<dbReference type="SUPFAM" id="SSF52540">
    <property type="entry name" value="P-loop containing nucleoside triphosphate hydrolases"/>
    <property type="match status" value="1"/>
</dbReference>
<proteinExistence type="inferred from homology"/>
<dbReference type="KEGG" id="rsu:NHU_00130"/>
<name>A0A0D6AX49_RHOSU</name>
<evidence type="ECO:0000259" key="5">
    <source>
        <dbReference type="PROSITE" id="PS50893"/>
    </source>
</evidence>
<protein>
    <submittedName>
        <fullName evidence="6">Putative cell surface polysaccharide export ABC-2 transporter ATP-binding protein</fullName>
    </submittedName>
</protein>
<sequence>MLEFRAVEKAFRLPGGGRRRILSGLTLDLPQKYRVAIIGRNGAGKSTFLRMVAGTLQPDHGEIRRLGRISWPMGFSGGFHPALTGRQNARFVARIYGADTDDLVEEVQAFCDLGPYFDARLQTYSSGMRARLALGVSLATNFDCYLVDEITAVGDAAFRKKAQRTFAERLDRVQVIMVSHSEATLREYCNSALFLQDGEGWFFEDLEEGLAAYRKSIAS</sequence>
<dbReference type="EMBL" id="AP014800">
    <property type="protein sequence ID" value="BAQ67301.1"/>
    <property type="molecule type" value="Genomic_DNA"/>
</dbReference>
<gene>
    <name evidence="6" type="ORF">NHU_00130</name>
</gene>
<keyword evidence="2" id="KW-0813">Transport</keyword>
<evidence type="ECO:0000313" key="7">
    <source>
        <dbReference type="Proteomes" id="UP000064912"/>
    </source>
</evidence>
<dbReference type="Pfam" id="PF00005">
    <property type="entry name" value="ABC_tran"/>
    <property type="match status" value="1"/>
</dbReference>
<keyword evidence="3" id="KW-0547">Nucleotide-binding</keyword>
<evidence type="ECO:0000313" key="6">
    <source>
        <dbReference type="EMBL" id="BAQ67301.1"/>
    </source>
</evidence>
<feature type="domain" description="ABC transporter" evidence="5">
    <location>
        <begin position="2"/>
        <end position="219"/>
    </location>
</feature>
<evidence type="ECO:0000256" key="2">
    <source>
        <dbReference type="ARBA" id="ARBA00022448"/>
    </source>
</evidence>
<dbReference type="PATRIC" id="fig|35806.4.peg.129"/>
<comment type="similarity">
    <text evidence="1">Belongs to the ABC transporter superfamily.</text>
</comment>
<dbReference type="eggNOG" id="COG1134">
    <property type="taxonomic scope" value="Bacteria"/>
</dbReference>
<evidence type="ECO:0000256" key="1">
    <source>
        <dbReference type="ARBA" id="ARBA00005417"/>
    </source>
</evidence>
<dbReference type="GO" id="GO:0140359">
    <property type="term" value="F:ABC-type transporter activity"/>
    <property type="evidence" value="ECO:0007669"/>
    <property type="project" value="InterPro"/>
</dbReference>
<dbReference type="InterPro" id="IPR017871">
    <property type="entry name" value="ABC_transporter-like_CS"/>
</dbReference>
<dbReference type="InterPro" id="IPR050683">
    <property type="entry name" value="Bact_Polysacc_Export_ATP-bd"/>
</dbReference>
<dbReference type="InterPro" id="IPR015860">
    <property type="entry name" value="ABC_transpr_TagH-like"/>
</dbReference>
<dbReference type="Proteomes" id="UP000064912">
    <property type="component" value="Chromosome"/>
</dbReference>
<dbReference type="PANTHER" id="PTHR46743:SF2">
    <property type="entry name" value="TEICHOIC ACIDS EXPORT ATP-BINDING PROTEIN TAGH"/>
    <property type="match status" value="1"/>
</dbReference>